<evidence type="ECO:0000313" key="2">
    <source>
        <dbReference type="EMBL" id="KPI44736.1"/>
    </source>
</evidence>
<feature type="transmembrane region" description="Helical" evidence="1">
    <location>
        <begin position="12"/>
        <end position="30"/>
    </location>
</feature>
<dbReference type="Proteomes" id="UP000038010">
    <property type="component" value="Unassembled WGS sequence"/>
</dbReference>
<evidence type="ECO:0000256" key="1">
    <source>
        <dbReference type="SAM" id="Phobius"/>
    </source>
</evidence>
<dbReference type="GeneID" id="28740672"/>
<accession>A0A0N1P218</accession>
<dbReference type="EMBL" id="LFJN01000003">
    <property type="protein sequence ID" value="KPI44736.1"/>
    <property type="molecule type" value="Genomic_DNA"/>
</dbReference>
<reference evidence="2 3" key="1">
    <citation type="submission" date="2015-06" db="EMBL/GenBank/DDBJ databases">
        <title>Draft genome of the ant-associated black yeast Phialophora attae CBS 131958.</title>
        <authorList>
            <person name="Moreno L.F."/>
            <person name="Stielow B.J."/>
            <person name="de Hoog S."/>
            <person name="Vicente V.A."/>
            <person name="Weiss V.A."/>
            <person name="de Vries M."/>
            <person name="Cruz L.M."/>
            <person name="Souza E.M."/>
        </authorList>
    </citation>
    <scope>NUCLEOTIDE SEQUENCE [LARGE SCALE GENOMIC DNA]</scope>
    <source>
        <strain evidence="2 3">CBS 131958</strain>
    </source>
</reference>
<comment type="caution">
    <text evidence="2">The sequence shown here is derived from an EMBL/GenBank/DDBJ whole genome shotgun (WGS) entry which is preliminary data.</text>
</comment>
<keyword evidence="1" id="KW-1133">Transmembrane helix</keyword>
<dbReference type="RefSeq" id="XP_018004699.1">
    <property type="nucleotide sequence ID" value="XM_018148792.1"/>
</dbReference>
<name>A0A0N1P218_9EURO</name>
<gene>
    <name evidence="2" type="ORF">AB675_8353</name>
</gene>
<protein>
    <submittedName>
        <fullName evidence="2">Uncharacterized protein</fullName>
    </submittedName>
</protein>
<evidence type="ECO:0000313" key="3">
    <source>
        <dbReference type="Proteomes" id="UP000038010"/>
    </source>
</evidence>
<keyword evidence="1" id="KW-0812">Transmembrane</keyword>
<sequence length="142" mass="14640">MDKPGAELISSVAFGIIAALLALVGIYQGARHWACCSHRQPGQDSNGTDSETAIAMPNDTTSRMELSPASPALNGNTFCTTTDTAHPHTVTDDHVAVDNDLALHSAAANEVTAENASRPLSLVIAVARCADGSHADSSDANT</sequence>
<organism evidence="2 3">
    <name type="scientific">Cyphellophora attinorum</name>
    <dbReference type="NCBI Taxonomy" id="1664694"/>
    <lineage>
        <taxon>Eukaryota</taxon>
        <taxon>Fungi</taxon>
        <taxon>Dikarya</taxon>
        <taxon>Ascomycota</taxon>
        <taxon>Pezizomycotina</taxon>
        <taxon>Eurotiomycetes</taxon>
        <taxon>Chaetothyriomycetidae</taxon>
        <taxon>Chaetothyriales</taxon>
        <taxon>Cyphellophoraceae</taxon>
        <taxon>Cyphellophora</taxon>
    </lineage>
</organism>
<keyword evidence="3" id="KW-1185">Reference proteome</keyword>
<dbReference type="VEuPathDB" id="FungiDB:AB675_8353"/>
<keyword evidence="1" id="KW-0472">Membrane</keyword>
<proteinExistence type="predicted"/>
<dbReference type="AlphaFoldDB" id="A0A0N1P218"/>